<accession>A0A397SMJ7</accession>
<evidence type="ECO:0000256" key="1">
    <source>
        <dbReference type="SAM" id="Coils"/>
    </source>
</evidence>
<organism evidence="3 4">
    <name type="scientific">Glomus cerebriforme</name>
    <dbReference type="NCBI Taxonomy" id="658196"/>
    <lineage>
        <taxon>Eukaryota</taxon>
        <taxon>Fungi</taxon>
        <taxon>Fungi incertae sedis</taxon>
        <taxon>Mucoromycota</taxon>
        <taxon>Glomeromycotina</taxon>
        <taxon>Glomeromycetes</taxon>
        <taxon>Glomerales</taxon>
        <taxon>Glomeraceae</taxon>
        <taxon>Glomus</taxon>
    </lineage>
</organism>
<dbReference type="InterPro" id="IPR052602">
    <property type="entry name" value="Growth_transcription_reg"/>
</dbReference>
<dbReference type="STRING" id="658196.A0A397SMJ7"/>
<dbReference type="OrthoDB" id="74178at2759"/>
<dbReference type="PANTHER" id="PTHR46515">
    <property type="entry name" value="TATA ELEMENT MODULATORY FACTOR TMF1"/>
    <property type="match status" value="1"/>
</dbReference>
<gene>
    <name evidence="3" type="ORF">C1645_437097</name>
</gene>
<keyword evidence="1" id="KW-0175">Coiled coil</keyword>
<feature type="region of interest" description="Disordered" evidence="2">
    <location>
        <begin position="117"/>
        <end position="256"/>
    </location>
</feature>
<feature type="compositionally biased region" description="Polar residues" evidence="2">
    <location>
        <begin position="120"/>
        <end position="147"/>
    </location>
</feature>
<sequence>MIITNCFTLDNSYQGDVYVDPITGFVTTVDPPAGGARPKSPNISNNTASASTSNKPSPKLVPRTNSSDLISSMLGNISTSNLQNSLSSRQVQNFSQSLKSKSNDILANIRTPRRSIDIDNVSTQVSSQTESPRSSLQGESPRSSLHKTSIESDTEVPNDSNLGINLNTKDNSNKGNSSVSVPSEKDNIENKIDTPVIISDPSESNQNENGTIKNRHSINSLIPVSSEPEIDTQKEEPDTNNNDNKVYEKSSSEDSREINVVDSQKSLIVESNESSKNFQSIIIEQRERQLTSAIEQNALLNDTVEKLKLQLKELEENKNEELKITKNHVEGLENQLKSANKELDLFRQQEANKESSSIQNLLEMQRKLLLEKDEQISGLMSEGEKLSKNELEYRTNLKKYRAKDVEQENRLADLQKKYDKATSEITELSINLNQLKEIEKKNVHDLKNIENEQEKKIQQNLKLEIDIAVAKEERNKLQRLLDQTNEELKGALEINATSPSQVQTAALEKETSS</sequence>
<dbReference type="Pfam" id="PF12329">
    <property type="entry name" value="TMF_DNA_bd"/>
    <property type="match status" value="1"/>
</dbReference>
<evidence type="ECO:0000313" key="3">
    <source>
        <dbReference type="EMBL" id="RIA84041.1"/>
    </source>
</evidence>
<keyword evidence="4" id="KW-1185">Reference proteome</keyword>
<evidence type="ECO:0000313" key="4">
    <source>
        <dbReference type="Proteomes" id="UP000265703"/>
    </source>
</evidence>
<comment type="caution">
    <text evidence="3">The sequence shown here is derived from an EMBL/GenBank/DDBJ whole genome shotgun (WGS) entry which is preliminary data.</text>
</comment>
<dbReference type="GO" id="GO:0005783">
    <property type="term" value="C:endoplasmic reticulum"/>
    <property type="evidence" value="ECO:0007669"/>
    <property type="project" value="TreeGrafter"/>
</dbReference>
<evidence type="ECO:0000256" key="2">
    <source>
        <dbReference type="SAM" id="MobiDB-lite"/>
    </source>
</evidence>
<feature type="coiled-coil region" evidence="1">
    <location>
        <begin position="290"/>
        <end position="349"/>
    </location>
</feature>
<feature type="compositionally biased region" description="Basic and acidic residues" evidence="2">
    <location>
        <begin position="183"/>
        <end position="192"/>
    </location>
</feature>
<dbReference type="PANTHER" id="PTHR46515:SF1">
    <property type="entry name" value="TATA ELEMENT MODULATORY FACTOR"/>
    <property type="match status" value="1"/>
</dbReference>
<name>A0A397SMJ7_9GLOM</name>
<dbReference type="EMBL" id="QKYT01000522">
    <property type="protein sequence ID" value="RIA84041.1"/>
    <property type="molecule type" value="Genomic_DNA"/>
</dbReference>
<feature type="compositionally biased region" description="Basic and acidic residues" evidence="2">
    <location>
        <begin position="245"/>
        <end position="256"/>
    </location>
</feature>
<feature type="compositionally biased region" description="Polar residues" evidence="2">
    <location>
        <begin position="155"/>
        <end position="181"/>
    </location>
</feature>
<dbReference type="GO" id="GO:0005794">
    <property type="term" value="C:Golgi apparatus"/>
    <property type="evidence" value="ECO:0007669"/>
    <property type="project" value="TreeGrafter"/>
</dbReference>
<protein>
    <submittedName>
        <fullName evidence="3">Uncharacterized protein</fullName>
    </submittedName>
</protein>
<proteinExistence type="predicted"/>
<dbReference type="AlphaFoldDB" id="A0A397SMJ7"/>
<feature type="region of interest" description="Disordered" evidence="2">
    <location>
        <begin position="30"/>
        <end position="66"/>
    </location>
</feature>
<feature type="compositionally biased region" description="Low complexity" evidence="2">
    <location>
        <begin position="40"/>
        <end position="58"/>
    </location>
</feature>
<feature type="coiled-coil region" evidence="1">
    <location>
        <begin position="397"/>
        <end position="494"/>
    </location>
</feature>
<dbReference type="Proteomes" id="UP000265703">
    <property type="component" value="Unassembled WGS sequence"/>
</dbReference>
<reference evidence="3 4" key="1">
    <citation type="submission" date="2018-06" db="EMBL/GenBank/DDBJ databases">
        <title>Comparative genomics reveals the genomic features of Rhizophagus irregularis, R. cerebriforme, R. diaphanum and Gigaspora rosea, and their symbiotic lifestyle signature.</title>
        <authorList>
            <person name="Morin E."/>
            <person name="San Clemente H."/>
            <person name="Chen E.C.H."/>
            <person name="De La Providencia I."/>
            <person name="Hainaut M."/>
            <person name="Kuo A."/>
            <person name="Kohler A."/>
            <person name="Murat C."/>
            <person name="Tang N."/>
            <person name="Roy S."/>
            <person name="Loubradou J."/>
            <person name="Henrissat B."/>
            <person name="Grigoriev I.V."/>
            <person name="Corradi N."/>
            <person name="Roux C."/>
            <person name="Martin F.M."/>
        </authorList>
    </citation>
    <scope>NUCLEOTIDE SEQUENCE [LARGE SCALE GENOMIC DNA]</scope>
    <source>
        <strain evidence="3 4">DAOM 227022</strain>
    </source>
</reference>
<dbReference type="InterPro" id="IPR022092">
    <property type="entry name" value="TMF_DNA-bd"/>
</dbReference>
<feature type="compositionally biased region" description="Polar residues" evidence="2">
    <location>
        <begin position="201"/>
        <end position="223"/>
    </location>
</feature>